<reference evidence="1" key="1">
    <citation type="journal article" date="2015" name="Nature">
        <title>Complex archaea that bridge the gap between prokaryotes and eukaryotes.</title>
        <authorList>
            <person name="Spang A."/>
            <person name="Saw J.H."/>
            <person name="Jorgensen S.L."/>
            <person name="Zaremba-Niedzwiedzka K."/>
            <person name="Martijn J."/>
            <person name="Lind A.E."/>
            <person name="van Eijk R."/>
            <person name="Schleper C."/>
            <person name="Guy L."/>
            <person name="Ettema T.J."/>
        </authorList>
    </citation>
    <scope>NUCLEOTIDE SEQUENCE</scope>
</reference>
<name>A0A0F9EJW7_9ZZZZ</name>
<dbReference type="EMBL" id="LAZR01034476">
    <property type="protein sequence ID" value="KKL45205.1"/>
    <property type="molecule type" value="Genomic_DNA"/>
</dbReference>
<dbReference type="AlphaFoldDB" id="A0A0F9EJW7"/>
<organism evidence="1">
    <name type="scientific">marine sediment metagenome</name>
    <dbReference type="NCBI Taxonomy" id="412755"/>
    <lineage>
        <taxon>unclassified sequences</taxon>
        <taxon>metagenomes</taxon>
        <taxon>ecological metagenomes</taxon>
    </lineage>
</organism>
<gene>
    <name evidence="1" type="ORF">LCGC14_2358030</name>
</gene>
<comment type="caution">
    <text evidence="1">The sequence shown here is derived from an EMBL/GenBank/DDBJ whole genome shotgun (WGS) entry which is preliminary data.</text>
</comment>
<accession>A0A0F9EJW7</accession>
<sequence>MIYDAHITGDEEYAPELKRLGITLGPYDPKRGWSDCRIPEMALEGLEALRGRVLWELRMPRPGSR</sequence>
<protein>
    <submittedName>
        <fullName evidence="1">Uncharacterized protein</fullName>
    </submittedName>
</protein>
<proteinExistence type="predicted"/>
<evidence type="ECO:0000313" key="1">
    <source>
        <dbReference type="EMBL" id="KKL45205.1"/>
    </source>
</evidence>